<evidence type="ECO:0000256" key="7">
    <source>
        <dbReference type="ARBA" id="ARBA00041867"/>
    </source>
</evidence>
<evidence type="ECO:0000313" key="9">
    <source>
        <dbReference type="EMBL" id="RDX99532.1"/>
    </source>
</evidence>
<sequence>MAAWHFLKQLTCTVGAHTPTLTRRLIHYSSVVPFLSNHHKIVRYQWLLHFHVNLHAAVPKPKFSTASSSPALSSVTSLPPPAPYTSVLIHCPKDTADVLAEALLCFGASSVSMDQDDVSQNIDEICISSIFPEVEDINVSISHAADSIGLKEIPRYEVKINEEDWMKRSQESIRPVQVTEGLWVVPKWCTPPDVQATNIIVNPGLAFGTGEHASTKLCLLLLHGCIKGGEHILDYGTGTGILAIAALKFGAALAVGVDVDSEAIASAYQNASLNNIGPDKMQLHLIDSKSSSSSIEDSTFGVMEGQNTCEIQTVTTDREQFDVVIANILLNPLMDLADQIISCAKPGAVIGLSGFLSEQVQYIIERYSPFLEGIEVSKMDDWACVSGRKCRYLNT</sequence>
<dbReference type="PANTHER" id="PTHR43648:SF1">
    <property type="entry name" value="ELECTRON TRANSFER FLAVOPROTEIN BETA SUBUNIT LYSINE METHYLTRANSFERASE"/>
    <property type="match status" value="1"/>
</dbReference>
<evidence type="ECO:0000256" key="8">
    <source>
        <dbReference type="ARBA" id="ARBA00042266"/>
    </source>
</evidence>
<keyword evidence="10" id="KW-1185">Reference proteome</keyword>
<dbReference type="InterPro" id="IPR004498">
    <property type="entry name" value="Ribosomal_PrmA_MeTrfase"/>
</dbReference>
<protein>
    <recommendedName>
        <fullName evidence="8">ETFB lysine methyltransferase</fullName>
    </recommendedName>
    <alternativeName>
        <fullName evidence="7">Protein N-lysine methyltransferase METTL20</fullName>
    </alternativeName>
</protein>
<dbReference type="EMBL" id="QJKJ01003205">
    <property type="protein sequence ID" value="RDX99532.1"/>
    <property type="molecule type" value="Genomic_DNA"/>
</dbReference>
<reference evidence="9" key="1">
    <citation type="submission" date="2018-05" db="EMBL/GenBank/DDBJ databases">
        <title>Draft genome of Mucuna pruriens seed.</title>
        <authorList>
            <person name="Nnadi N.E."/>
            <person name="Vos R."/>
            <person name="Hasami M.H."/>
            <person name="Devisetty U.K."/>
            <person name="Aguiy J.C."/>
        </authorList>
    </citation>
    <scope>NUCLEOTIDE SEQUENCE [LARGE SCALE GENOMIC DNA]</scope>
    <source>
        <strain evidence="9">JCA_2017</strain>
    </source>
</reference>
<dbReference type="STRING" id="157652.A0A371H9Q6"/>
<dbReference type="InterPro" id="IPR029063">
    <property type="entry name" value="SAM-dependent_MTases_sf"/>
</dbReference>
<proteinExistence type="inferred from homology"/>
<keyword evidence="4" id="KW-0808">Transferase</keyword>
<dbReference type="GO" id="GO:0032259">
    <property type="term" value="P:methylation"/>
    <property type="evidence" value="ECO:0007669"/>
    <property type="project" value="UniProtKB-KW"/>
</dbReference>
<gene>
    <name evidence="9" type="primary">prmA</name>
    <name evidence="9" type="ORF">CR513_17405</name>
</gene>
<comment type="caution">
    <text evidence="9">The sequence shown here is derived from an EMBL/GenBank/DDBJ whole genome shotgun (WGS) entry which is preliminary data.</text>
</comment>
<dbReference type="CDD" id="cd02440">
    <property type="entry name" value="AdoMet_MTases"/>
    <property type="match status" value="1"/>
</dbReference>
<evidence type="ECO:0000256" key="2">
    <source>
        <dbReference type="ARBA" id="ARBA00022490"/>
    </source>
</evidence>
<dbReference type="Pfam" id="PF06325">
    <property type="entry name" value="PrmA"/>
    <property type="match status" value="1"/>
</dbReference>
<comment type="similarity">
    <text evidence="6">Belongs to the methyltransferase superfamily. ETFBKMT family.</text>
</comment>
<dbReference type="AlphaFoldDB" id="A0A371H9Q6"/>
<accession>A0A371H9Q6</accession>
<evidence type="ECO:0000256" key="5">
    <source>
        <dbReference type="ARBA" id="ARBA00022691"/>
    </source>
</evidence>
<dbReference type="SUPFAM" id="SSF53335">
    <property type="entry name" value="S-adenosyl-L-methionine-dependent methyltransferases"/>
    <property type="match status" value="1"/>
</dbReference>
<dbReference type="GO" id="GO:0016279">
    <property type="term" value="F:protein-lysine N-methyltransferase activity"/>
    <property type="evidence" value="ECO:0007669"/>
    <property type="project" value="TreeGrafter"/>
</dbReference>
<organism evidence="9 10">
    <name type="scientific">Mucuna pruriens</name>
    <name type="common">Velvet bean</name>
    <name type="synonym">Dolichos pruriens</name>
    <dbReference type="NCBI Taxonomy" id="157652"/>
    <lineage>
        <taxon>Eukaryota</taxon>
        <taxon>Viridiplantae</taxon>
        <taxon>Streptophyta</taxon>
        <taxon>Embryophyta</taxon>
        <taxon>Tracheophyta</taxon>
        <taxon>Spermatophyta</taxon>
        <taxon>Magnoliopsida</taxon>
        <taxon>eudicotyledons</taxon>
        <taxon>Gunneridae</taxon>
        <taxon>Pentapetalae</taxon>
        <taxon>rosids</taxon>
        <taxon>fabids</taxon>
        <taxon>Fabales</taxon>
        <taxon>Fabaceae</taxon>
        <taxon>Papilionoideae</taxon>
        <taxon>50 kb inversion clade</taxon>
        <taxon>NPAAA clade</taxon>
        <taxon>indigoferoid/millettioid clade</taxon>
        <taxon>Phaseoleae</taxon>
        <taxon>Mucuna</taxon>
    </lineage>
</organism>
<dbReference type="Gene3D" id="3.40.50.150">
    <property type="entry name" value="Vaccinia Virus protein VP39"/>
    <property type="match status" value="1"/>
</dbReference>
<dbReference type="Proteomes" id="UP000257109">
    <property type="component" value="Unassembled WGS sequence"/>
</dbReference>
<keyword evidence="2" id="KW-0963">Cytoplasm</keyword>
<evidence type="ECO:0000256" key="4">
    <source>
        <dbReference type="ARBA" id="ARBA00022679"/>
    </source>
</evidence>
<comment type="similarity">
    <text evidence="1">Belongs to the methyltransferase superfamily. PrmA family.</text>
</comment>
<keyword evidence="3" id="KW-0489">Methyltransferase</keyword>
<evidence type="ECO:0000256" key="6">
    <source>
        <dbReference type="ARBA" id="ARBA00037932"/>
    </source>
</evidence>
<dbReference type="GO" id="GO:0005739">
    <property type="term" value="C:mitochondrion"/>
    <property type="evidence" value="ECO:0007669"/>
    <property type="project" value="TreeGrafter"/>
</dbReference>
<dbReference type="OrthoDB" id="419617at2759"/>
<feature type="non-terminal residue" evidence="9">
    <location>
        <position position="1"/>
    </location>
</feature>
<dbReference type="InterPro" id="IPR050078">
    <property type="entry name" value="Ribosomal_L11_MeTrfase_PrmA"/>
</dbReference>
<name>A0A371H9Q6_MUCPR</name>
<evidence type="ECO:0000313" key="10">
    <source>
        <dbReference type="Proteomes" id="UP000257109"/>
    </source>
</evidence>
<evidence type="ECO:0000256" key="1">
    <source>
        <dbReference type="ARBA" id="ARBA00009741"/>
    </source>
</evidence>
<dbReference type="PANTHER" id="PTHR43648">
    <property type="entry name" value="ELECTRON TRANSFER FLAVOPROTEIN BETA SUBUNIT LYSINE METHYLTRANSFERASE"/>
    <property type="match status" value="1"/>
</dbReference>
<evidence type="ECO:0000256" key="3">
    <source>
        <dbReference type="ARBA" id="ARBA00022603"/>
    </source>
</evidence>
<dbReference type="HAMAP" id="MF_00735">
    <property type="entry name" value="Methyltr_PrmA"/>
    <property type="match status" value="1"/>
</dbReference>
<keyword evidence="5" id="KW-0949">S-adenosyl-L-methionine</keyword>